<evidence type="ECO:0000313" key="3">
    <source>
        <dbReference type="Proteomes" id="UP000215335"/>
    </source>
</evidence>
<evidence type="ECO:0000313" key="2">
    <source>
        <dbReference type="EMBL" id="OXU31128.1"/>
    </source>
</evidence>
<protein>
    <submittedName>
        <fullName evidence="2">Uncharacterized protein</fullName>
    </submittedName>
</protein>
<feature type="compositionally biased region" description="Basic and acidic residues" evidence="1">
    <location>
        <begin position="96"/>
        <end position="125"/>
    </location>
</feature>
<dbReference type="AlphaFoldDB" id="A0A232FL03"/>
<organism evidence="2 3">
    <name type="scientific">Trichomalopsis sarcophagae</name>
    <dbReference type="NCBI Taxonomy" id="543379"/>
    <lineage>
        <taxon>Eukaryota</taxon>
        <taxon>Metazoa</taxon>
        <taxon>Ecdysozoa</taxon>
        <taxon>Arthropoda</taxon>
        <taxon>Hexapoda</taxon>
        <taxon>Insecta</taxon>
        <taxon>Pterygota</taxon>
        <taxon>Neoptera</taxon>
        <taxon>Endopterygota</taxon>
        <taxon>Hymenoptera</taxon>
        <taxon>Apocrita</taxon>
        <taxon>Proctotrupomorpha</taxon>
        <taxon>Chalcidoidea</taxon>
        <taxon>Pteromalidae</taxon>
        <taxon>Pteromalinae</taxon>
        <taxon>Trichomalopsis</taxon>
    </lineage>
</organism>
<feature type="region of interest" description="Disordered" evidence="1">
    <location>
        <begin position="246"/>
        <end position="296"/>
    </location>
</feature>
<reference evidence="2 3" key="1">
    <citation type="journal article" date="2017" name="Curr. Biol.">
        <title>The Evolution of Venom by Co-option of Single-Copy Genes.</title>
        <authorList>
            <person name="Martinson E.O."/>
            <person name="Mrinalini"/>
            <person name="Kelkar Y.D."/>
            <person name="Chang C.H."/>
            <person name="Werren J.H."/>
        </authorList>
    </citation>
    <scope>NUCLEOTIDE SEQUENCE [LARGE SCALE GENOMIC DNA]</scope>
    <source>
        <strain evidence="2 3">Alberta</strain>
        <tissue evidence="2">Whole body</tissue>
    </source>
</reference>
<feature type="compositionally biased region" description="Basic and acidic residues" evidence="1">
    <location>
        <begin position="177"/>
        <end position="188"/>
    </location>
</feature>
<proteinExistence type="predicted"/>
<gene>
    <name evidence="2" type="ORF">TSAR_005038</name>
</gene>
<feature type="compositionally biased region" description="Basic and acidic residues" evidence="1">
    <location>
        <begin position="287"/>
        <end position="296"/>
    </location>
</feature>
<name>A0A232FL03_9HYME</name>
<sequence>MDPYLQSLIDSRKDALSCLKLSLDNVNQILRIVASLDSEISTSVSAERKNDNDASTLPPASAIGAVIGTDRLICQAAIIPPDGSSARTTGFQGRSRCRDKVDAVAEPSRQRRAEESRDKARREPDTSPAPAKDSFTSADRIKVEPVDDVVDVDNPSIGNDSGNLVGSSITSSDDDLADKQRRNVETSCRRSTRLQPMVRLEVLDDEDLQIGCKSKRKAGRPRKPRAYDEFLTDDEYEEKNRRYAIGNRRRKTRSSRKPVKILRDETWPSRIQPMRPAKSVSTPISVEIKDEDVNYD</sequence>
<dbReference type="Proteomes" id="UP000215335">
    <property type="component" value="Unassembled WGS sequence"/>
</dbReference>
<accession>A0A232FL03</accession>
<evidence type="ECO:0000256" key="1">
    <source>
        <dbReference type="SAM" id="MobiDB-lite"/>
    </source>
</evidence>
<feature type="compositionally biased region" description="Polar residues" evidence="1">
    <location>
        <begin position="156"/>
        <end position="171"/>
    </location>
</feature>
<keyword evidence="3" id="KW-1185">Reference proteome</keyword>
<comment type="caution">
    <text evidence="2">The sequence shown here is derived from an EMBL/GenBank/DDBJ whole genome shotgun (WGS) entry which is preliminary data.</text>
</comment>
<dbReference type="EMBL" id="NNAY01000087">
    <property type="protein sequence ID" value="OXU31128.1"/>
    <property type="molecule type" value="Genomic_DNA"/>
</dbReference>
<feature type="region of interest" description="Disordered" evidence="1">
    <location>
        <begin position="83"/>
        <end position="190"/>
    </location>
</feature>
<feature type="compositionally biased region" description="Basic residues" evidence="1">
    <location>
        <begin position="247"/>
        <end position="260"/>
    </location>
</feature>